<keyword evidence="1" id="KW-0472">Membrane</keyword>
<keyword evidence="3" id="KW-1185">Reference proteome</keyword>
<gene>
    <name evidence="2" type="ORF">NMU03_07695</name>
</gene>
<dbReference type="Proteomes" id="UP001060112">
    <property type="component" value="Chromosome"/>
</dbReference>
<reference evidence="2" key="1">
    <citation type="submission" date="2022-07" db="EMBL/GenBank/DDBJ databases">
        <title>Faecal culturing of patients with breast cancer.</title>
        <authorList>
            <person name="Teng N.M.Y."/>
            <person name="Kiu R."/>
            <person name="Evans R."/>
            <person name="Baker D.J."/>
            <person name="Zenner C."/>
            <person name="Robinson S.D."/>
            <person name="Hall L.J."/>
        </authorList>
    </citation>
    <scope>NUCLEOTIDE SEQUENCE</scope>
    <source>
        <strain evidence="2">LH1062</strain>
    </source>
</reference>
<organism evidence="2 3">
    <name type="scientific">Allocoprobacillus halotolerans</name>
    <dbReference type="NCBI Taxonomy" id="2944914"/>
    <lineage>
        <taxon>Bacteria</taxon>
        <taxon>Bacillati</taxon>
        <taxon>Bacillota</taxon>
        <taxon>Erysipelotrichia</taxon>
        <taxon>Erysipelotrichales</taxon>
        <taxon>Erysipelotrichaceae</taxon>
        <taxon>Allocoprobacillus</taxon>
    </lineage>
</organism>
<protein>
    <recommendedName>
        <fullName evidence="4">DUF3592 domain-containing protein</fullName>
    </recommendedName>
</protein>
<evidence type="ECO:0000313" key="2">
    <source>
        <dbReference type="EMBL" id="UTY40639.1"/>
    </source>
</evidence>
<feature type="transmembrane region" description="Helical" evidence="1">
    <location>
        <begin position="146"/>
        <end position="169"/>
    </location>
</feature>
<proteinExistence type="predicted"/>
<dbReference type="RefSeq" id="WP_290142071.1">
    <property type="nucleotide sequence ID" value="NZ_CP101620.1"/>
</dbReference>
<evidence type="ECO:0008006" key="4">
    <source>
        <dbReference type="Google" id="ProtNLM"/>
    </source>
</evidence>
<keyword evidence="1" id="KW-1133">Transmembrane helix</keyword>
<evidence type="ECO:0000256" key="1">
    <source>
        <dbReference type="SAM" id="Phobius"/>
    </source>
</evidence>
<dbReference type="EMBL" id="CP101620">
    <property type="protein sequence ID" value="UTY40639.1"/>
    <property type="molecule type" value="Genomic_DNA"/>
</dbReference>
<evidence type="ECO:0000313" key="3">
    <source>
        <dbReference type="Proteomes" id="UP001060112"/>
    </source>
</evidence>
<keyword evidence="1" id="KW-0812">Transmembrane</keyword>
<sequence>MAQQETAIIVLLTLGGTGLLLLVVGIFLIIRQNMKVKKCQEKTYGVVVGYKRRSRELIVPVVEYHVFGNMYQKTRNFRAVISKSWRRQDEEPVTISENDYVFLRGRIMTQKMAEKIWPINMQMSVYYDPIKPQRAFVEKIPNKTPVVSIVFISLAIFLIVLALLLFYLLKG</sequence>
<name>A0ABY5I5K6_9FIRM</name>
<feature type="transmembrane region" description="Helical" evidence="1">
    <location>
        <begin position="6"/>
        <end position="30"/>
    </location>
</feature>
<accession>A0ABY5I5K6</accession>